<dbReference type="GO" id="GO:0000428">
    <property type="term" value="C:DNA-directed RNA polymerase complex"/>
    <property type="evidence" value="ECO:0007669"/>
    <property type="project" value="UniProtKB-KW"/>
</dbReference>
<keyword evidence="7" id="KW-1185">Reference proteome</keyword>
<keyword evidence="3" id="KW-0240">DNA-directed RNA polymerase</keyword>
<sequence>MKLKGIVSHVSIQPTKIQPIIVKFQNGKLQNNLVSKMKCGLFYDEREKKSLLGISNNHVVYKGHRPKNQLTYPMLAIHNKKTGNIKLIQAERWLVFPTTKKQLISNKNNEDNQNNLLNKEFGSKKVKRRTIQNSKMQVSIDAVQDQLAETVSQIEVDQDDLKVETIDDKFSSLPPCNRTASVVHEVYNLEDIIPAEKLMLMCENCDSLLQNEENRKAPFFANSLRIIDNDAKKKTKLAILEFINALSKWISINVREAKKRSSEISAIPEISDYVINTYSMLSAKGRARPVSIRDKAVIHSIILALMVNDFKLDLKSFNEVFTCRLGLRKLTELARIVGAVPSKDNKDVLVLKIPLASAIDITKKSRKK</sequence>
<dbReference type="PANTHER" id="PTHR14440">
    <property type="entry name" value="DNA-DIRECTED RNA POLYMERASE I SUBUNIT RPA49"/>
    <property type="match status" value="1"/>
</dbReference>
<dbReference type="Proteomes" id="UP000826195">
    <property type="component" value="Unassembled WGS sequence"/>
</dbReference>
<dbReference type="AlphaFoldDB" id="A0AAV7IUN0"/>
<evidence type="ECO:0000313" key="6">
    <source>
        <dbReference type="EMBL" id="KAH0560872.1"/>
    </source>
</evidence>
<comment type="similarity">
    <text evidence="2">Belongs to the eukaryotic RPA49/POLR1E RNA polymerase subunit family.</text>
</comment>
<evidence type="ECO:0000256" key="2">
    <source>
        <dbReference type="ARBA" id="ARBA00009430"/>
    </source>
</evidence>
<comment type="caution">
    <text evidence="6">The sequence shown here is derived from an EMBL/GenBank/DDBJ whole genome shotgun (WGS) entry which is preliminary data.</text>
</comment>
<dbReference type="Pfam" id="PF06870">
    <property type="entry name" value="RNA_pol_I_A49"/>
    <property type="match status" value="1"/>
</dbReference>
<dbReference type="GO" id="GO:0003677">
    <property type="term" value="F:DNA binding"/>
    <property type="evidence" value="ECO:0007669"/>
    <property type="project" value="InterPro"/>
</dbReference>
<evidence type="ECO:0000256" key="1">
    <source>
        <dbReference type="ARBA" id="ARBA00004604"/>
    </source>
</evidence>
<evidence type="ECO:0000256" key="5">
    <source>
        <dbReference type="ARBA" id="ARBA00023242"/>
    </source>
</evidence>
<accession>A0AAV7IUN0</accession>
<evidence type="ECO:0000256" key="4">
    <source>
        <dbReference type="ARBA" id="ARBA00023163"/>
    </source>
</evidence>
<dbReference type="GO" id="GO:0005730">
    <property type="term" value="C:nucleolus"/>
    <property type="evidence" value="ECO:0007669"/>
    <property type="project" value="UniProtKB-SubCell"/>
</dbReference>
<dbReference type="InterPro" id="IPR009668">
    <property type="entry name" value="RNA_pol-assoc_fac_A49-like"/>
</dbReference>
<keyword evidence="4" id="KW-0804">Transcription</keyword>
<comment type="subcellular location">
    <subcellularLocation>
        <location evidence="1">Nucleus</location>
        <location evidence="1">Nucleolus</location>
    </subcellularLocation>
</comment>
<organism evidence="6 7">
    <name type="scientific">Cotesia glomerata</name>
    <name type="common">Lepidopteran parasitic wasp</name>
    <name type="synonym">Apanteles glomeratus</name>
    <dbReference type="NCBI Taxonomy" id="32391"/>
    <lineage>
        <taxon>Eukaryota</taxon>
        <taxon>Metazoa</taxon>
        <taxon>Ecdysozoa</taxon>
        <taxon>Arthropoda</taxon>
        <taxon>Hexapoda</taxon>
        <taxon>Insecta</taxon>
        <taxon>Pterygota</taxon>
        <taxon>Neoptera</taxon>
        <taxon>Endopterygota</taxon>
        <taxon>Hymenoptera</taxon>
        <taxon>Apocrita</taxon>
        <taxon>Ichneumonoidea</taxon>
        <taxon>Braconidae</taxon>
        <taxon>Microgastrinae</taxon>
        <taxon>Cotesia</taxon>
    </lineage>
</organism>
<proteinExistence type="inferred from homology"/>
<protein>
    <recommendedName>
        <fullName evidence="8">DNA-directed RNA polymerase I subunit RPA49</fullName>
    </recommendedName>
</protein>
<evidence type="ECO:0008006" key="8">
    <source>
        <dbReference type="Google" id="ProtNLM"/>
    </source>
</evidence>
<reference evidence="6 7" key="1">
    <citation type="journal article" date="2021" name="J. Hered.">
        <title>A chromosome-level genome assembly of the parasitoid wasp, Cotesia glomerata (Hymenoptera: Braconidae).</title>
        <authorList>
            <person name="Pinto B.J."/>
            <person name="Weis J.J."/>
            <person name="Gamble T."/>
            <person name="Ode P.J."/>
            <person name="Paul R."/>
            <person name="Zaspel J.M."/>
        </authorList>
    </citation>
    <scope>NUCLEOTIDE SEQUENCE [LARGE SCALE GENOMIC DNA]</scope>
    <source>
        <strain evidence="6">CgM1</strain>
    </source>
</reference>
<evidence type="ECO:0000256" key="3">
    <source>
        <dbReference type="ARBA" id="ARBA00022478"/>
    </source>
</evidence>
<keyword evidence="5" id="KW-0539">Nucleus</keyword>
<gene>
    <name evidence="6" type="ORF">KQX54_009627</name>
</gene>
<name>A0AAV7IUN0_COTGL</name>
<evidence type="ECO:0000313" key="7">
    <source>
        <dbReference type="Proteomes" id="UP000826195"/>
    </source>
</evidence>
<dbReference type="EMBL" id="JAHXZJ010000374">
    <property type="protein sequence ID" value="KAH0560872.1"/>
    <property type="molecule type" value="Genomic_DNA"/>
</dbReference>
<dbReference type="GO" id="GO:0006351">
    <property type="term" value="P:DNA-templated transcription"/>
    <property type="evidence" value="ECO:0007669"/>
    <property type="project" value="InterPro"/>
</dbReference>